<evidence type="ECO:0000256" key="5">
    <source>
        <dbReference type="PIRSR" id="PIRSR001227-2"/>
    </source>
</evidence>
<feature type="region of interest" description="Disordered" evidence="6">
    <location>
        <begin position="213"/>
        <end position="235"/>
    </location>
</feature>
<dbReference type="GO" id="GO:0046872">
    <property type="term" value="F:metal ion binding"/>
    <property type="evidence" value="ECO:0007669"/>
    <property type="project" value="UniProtKB-KW"/>
</dbReference>
<evidence type="ECO:0000256" key="4">
    <source>
        <dbReference type="PIRSR" id="PIRSR001227-1"/>
    </source>
</evidence>
<evidence type="ECO:0000256" key="2">
    <source>
        <dbReference type="ARBA" id="ARBA00022801"/>
    </source>
</evidence>
<evidence type="ECO:0000256" key="3">
    <source>
        <dbReference type="ARBA" id="ARBA00023145"/>
    </source>
</evidence>
<dbReference type="MEROPS" id="S45.001"/>
<protein>
    <submittedName>
        <fullName evidence="7">Penicillin amidase</fullName>
    </submittedName>
</protein>
<dbReference type="EMBL" id="ANPE02000222">
    <property type="protein sequence ID" value="EMY32872.1"/>
    <property type="molecule type" value="Genomic_DNA"/>
</dbReference>
<keyword evidence="3" id="KW-0865">Zymogen</keyword>
<reference evidence="7 8" key="1">
    <citation type="journal article" date="2013" name="Genome Announc.">
        <title>Draft Genome Sequence of Arthrobacter crystallopoietes Strain BAB-32, Revealing Genes for Bioremediation.</title>
        <authorList>
            <person name="Joshi M.N."/>
            <person name="Pandit A.S."/>
            <person name="Sharma A."/>
            <person name="Pandya R.V."/>
            <person name="Desai S.M."/>
            <person name="Saxena A.K."/>
            <person name="Bagatharia S.B."/>
        </authorList>
    </citation>
    <scope>NUCLEOTIDE SEQUENCE [LARGE SCALE GENOMIC DNA]</scope>
    <source>
        <strain evidence="7 8">BAB-32</strain>
    </source>
</reference>
<evidence type="ECO:0000256" key="1">
    <source>
        <dbReference type="ARBA" id="ARBA00006586"/>
    </source>
</evidence>
<dbReference type="InterPro" id="IPR014395">
    <property type="entry name" value="Pen/GL7ACA/AHL_acylase"/>
</dbReference>
<evidence type="ECO:0000313" key="7">
    <source>
        <dbReference type="EMBL" id="EMY32872.1"/>
    </source>
</evidence>
<name>N1UYG7_9MICC</name>
<comment type="cofactor">
    <cofactor evidence="5">
        <name>Ca(2+)</name>
        <dbReference type="ChEBI" id="CHEBI:29108"/>
    </cofactor>
    <text evidence="5">Binds 1 Ca(2+) ion per dimer.</text>
</comment>
<dbReference type="Proteomes" id="UP000010729">
    <property type="component" value="Unassembled WGS sequence"/>
</dbReference>
<dbReference type="InterPro" id="IPR023343">
    <property type="entry name" value="Penicillin_amidase_dom1"/>
</dbReference>
<accession>N1UYG7</accession>
<sequence length="578" mass="64119">MAVSLGLVTGLTSGAVATDTATPATSGRSLAAGDISIKRDSYGVPHVYADTTHDLFYGYGYAVAEDRMFQLEMAKRAVLGTSAEVLGPEYLEIDKRSRSSFEPEAIKAQIADLPQEDRDILDGYAAGFNQRIAEVMENPGELLPKQFADFGFGPSEWTGYDVAMIWVGTMANRFSDSTGELASLQVLQQLTAEHGADKGQLLFDQLQWLEDPTAPTTVPREDKKHPNRLATDSPSQAAQLAKASLDLADDGLARMEQFGGGDWPDLKPEASNLWIVGKKKSEDKGSVLLNGPQFSWFNPSYVYGIGLHGAGYDVTGNTPFAHPTILFGTNKHISWGSTAGPLDVNDVYQEQLNPDNPHQYRYDGEWLPMQVRTETIEVAGQEPVQHQVYSTVHGFVTSFDEANDTAYSKKRSWTGTEIQSFMAWIKIMKAQNWDEYLAQAEKVGITINWYYADKEGNIGYVSPGRLPVRPEGQDPRLPAVGDGSMEWEGFRPFSENPKVYNPKQGYIVNWNNQSAAGFNTGNGNWSPVDRVNEIIERLEDQQKLSRDEVWAINEETSFADLNIRYLRPFLEEAAKTLP</sequence>
<keyword evidence="5" id="KW-0106">Calcium</keyword>
<feature type="binding site" evidence="5">
    <location>
        <position position="180"/>
    </location>
    <ligand>
        <name>Ca(2+)</name>
        <dbReference type="ChEBI" id="CHEBI:29108"/>
    </ligand>
</feature>
<feature type="binding site" evidence="5">
    <location>
        <position position="346"/>
    </location>
    <ligand>
        <name>Ca(2+)</name>
        <dbReference type="ChEBI" id="CHEBI:29108"/>
    </ligand>
</feature>
<organism evidence="7 8">
    <name type="scientific">Arthrobacter crystallopoietes BAB-32</name>
    <dbReference type="NCBI Taxonomy" id="1246476"/>
    <lineage>
        <taxon>Bacteria</taxon>
        <taxon>Bacillati</taxon>
        <taxon>Actinomycetota</taxon>
        <taxon>Actinomycetes</taxon>
        <taxon>Micrococcales</taxon>
        <taxon>Micrococcaceae</taxon>
        <taxon>Crystallibacter</taxon>
    </lineage>
</organism>
<dbReference type="Gene3D" id="1.10.439.10">
    <property type="entry name" value="Penicillin Amidohydrolase, domain 1"/>
    <property type="match status" value="1"/>
</dbReference>
<dbReference type="GO" id="GO:0017000">
    <property type="term" value="P:antibiotic biosynthetic process"/>
    <property type="evidence" value="ECO:0007669"/>
    <property type="project" value="InterPro"/>
</dbReference>
<dbReference type="Gene3D" id="3.60.20.10">
    <property type="entry name" value="Glutamine Phosphoribosylpyrophosphate, subunit 1, domain 1"/>
    <property type="match status" value="1"/>
</dbReference>
<keyword evidence="2" id="KW-0378">Hydrolase</keyword>
<proteinExistence type="inferred from homology"/>
<keyword evidence="8" id="KW-1185">Reference proteome</keyword>
<dbReference type="SUPFAM" id="SSF56235">
    <property type="entry name" value="N-terminal nucleophile aminohydrolases (Ntn hydrolases)"/>
    <property type="match status" value="1"/>
</dbReference>
<evidence type="ECO:0000256" key="6">
    <source>
        <dbReference type="SAM" id="MobiDB-lite"/>
    </source>
</evidence>
<dbReference type="AlphaFoldDB" id="N1UYG7"/>
<comment type="caution">
    <text evidence="7">The sequence shown here is derived from an EMBL/GenBank/DDBJ whole genome shotgun (WGS) entry which is preliminary data.</text>
</comment>
<dbReference type="PIRSF" id="PIRSF001227">
    <property type="entry name" value="Pen_acylase"/>
    <property type="match status" value="1"/>
</dbReference>
<feature type="non-terminal residue" evidence="7">
    <location>
        <position position="578"/>
    </location>
</feature>
<dbReference type="InterPro" id="IPR002692">
    <property type="entry name" value="S45"/>
</dbReference>
<dbReference type="PANTHER" id="PTHR34218:SF4">
    <property type="entry name" value="ACYL-HOMOSERINE LACTONE ACYLASE QUIP"/>
    <property type="match status" value="1"/>
</dbReference>
<dbReference type="Gene3D" id="1.10.287.150">
    <property type="match status" value="1"/>
</dbReference>
<evidence type="ECO:0000313" key="8">
    <source>
        <dbReference type="Proteomes" id="UP000010729"/>
    </source>
</evidence>
<feature type="active site" description="Nucleophile" evidence="4">
    <location>
        <position position="271"/>
    </location>
</feature>
<keyword evidence="5" id="KW-0479">Metal-binding</keyword>
<dbReference type="InterPro" id="IPR043146">
    <property type="entry name" value="Penicillin_amidase_N_B-knob"/>
</dbReference>
<dbReference type="InterPro" id="IPR029055">
    <property type="entry name" value="Ntn_hydrolases_N"/>
</dbReference>
<feature type="binding site" evidence="5">
    <location>
        <position position="343"/>
    </location>
    <ligand>
        <name>Ca(2+)</name>
        <dbReference type="ChEBI" id="CHEBI:29108"/>
    </ligand>
</feature>
<feature type="binding site" evidence="5">
    <location>
        <position position="475"/>
    </location>
    <ligand>
        <name>Ca(2+)</name>
        <dbReference type="ChEBI" id="CHEBI:29108"/>
    </ligand>
</feature>
<dbReference type="PANTHER" id="PTHR34218">
    <property type="entry name" value="PEPTIDASE S45 PENICILLIN AMIDASE"/>
    <property type="match status" value="1"/>
</dbReference>
<gene>
    <name evidence="7" type="ORF">D477_017839</name>
</gene>
<dbReference type="GO" id="GO:0016811">
    <property type="term" value="F:hydrolase activity, acting on carbon-nitrogen (but not peptide) bonds, in linear amides"/>
    <property type="evidence" value="ECO:0007669"/>
    <property type="project" value="InterPro"/>
</dbReference>
<dbReference type="Gene3D" id="2.30.120.10">
    <property type="match status" value="1"/>
</dbReference>
<comment type="similarity">
    <text evidence="1">Belongs to the peptidase S45 family.</text>
</comment>
<dbReference type="Pfam" id="PF01804">
    <property type="entry name" value="Penicil_amidase"/>
    <property type="match status" value="1"/>
</dbReference>